<evidence type="ECO:0000313" key="2">
    <source>
        <dbReference type="Proteomes" id="UP001152888"/>
    </source>
</evidence>
<keyword evidence="2" id="KW-1185">Reference proteome</keyword>
<dbReference type="AlphaFoldDB" id="A0A9P0L6L9"/>
<dbReference type="EMBL" id="CAKOFQ010006999">
    <property type="protein sequence ID" value="CAH1986426.1"/>
    <property type="molecule type" value="Genomic_DNA"/>
</dbReference>
<protein>
    <submittedName>
        <fullName evidence="1">Uncharacterized protein</fullName>
    </submittedName>
</protein>
<evidence type="ECO:0000313" key="1">
    <source>
        <dbReference type="EMBL" id="CAH1986426.1"/>
    </source>
</evidence>
<organism evidence="1 2">
    <name type="scientific">Acanthoscelides obtectus</name>
    <name type="common">Bean weevil</name>
    <name type="synonym">Bruchus obtectus</name>
    <dbReference type="NCBI Taxonomy" id="200917"/>
    <lineage>
        <taxon>Eukaryota</taxon>
        <taxon>Metazoa</taxon>
        <taxon>Ecdysozoa</taxon>
        <taxon>Arthropoda</taxon>
        <taxon>Hexapoda</taxon>
        <taxon>Insecta</taxon>
        <taxon>Pterygota</taxon>
        <taxon>Neoptera</taxon>
        <taxon>Endopterygota</taxon>
        <taxon>Coleoptera</taxon>
        <taxon>Polyphaga</taxon>
        <taxon>Cucujiformia</taxon>
        <taxon>Chrysomeloidea</taxon>
        <taxon>Chrysomelidae</taxon>
        <taxon>Bruchinae</taxon>
        <taxon>Bruchini</taxon>
        <taxon>Acanthoscelides</taxon>
    </lineage>
</organism>
<dbReference type="Proteomes" id="UP001152888">
    <property type="component" value="Unassembled WGS sequence"/>
</dbReference>
<reference evidence="1" key="1">
    <citation type="submission" date="2022-03" db="EMBL/GenBank/DDBJ databases">
        <authorList>
            <person name="Sayadi A."/>
        </authorList>
    </citation>
    <scope>NUCLEOTIDE SEQUENCE</scope>
</reference>
<gene>
    <name evidence="1" type="ORF">ACAOBT_LOCUS17238</name>
</gene>
<name>A0A9P0L6L9_ACAOB</name>
<accession>A0A9P0L6L9</accession>
<proteinExistence type="predicted"/>
<sequence length="116" mass="13383">MQCFVIETVAVTVLHTLELISWLNQTPSRNYKFYWKQCNIKITDIIKGTFYVSKSAVIHISNCRISCGTHTDRTRSQSCQIYIILYRITFWISSSALCPFCWCCCAPIIDNGIVMN</sequence>
<comment type="caution">
    <text evidence="1">The sequence shown here is derived from an EMBL/GenBank/DDBJ whole genome shotgun (WGS) entry which is preliminary data.</text>
</comment>